<accession>A0A382FQ91</accession>
<evidence type="ECO:0000256" key="1">
    <source>
        <dbReference type="ARBA" id="ARBA00001974"/>
    </source>
</evidence>
<dbReference type="AlphaFoldDB" id="A0A382FQ91"/>
<dbReference type="GO" id="GO:0016020">
    <property type="term" value="C:membrane"/>
    <property type="evidence" value="ECO:0007669"/>
    <property type="project" value="TreeGrafter"/>
</dbReference>
<keyword evidence="3" id="KW-0285">Flavoprotein</keyword>
<dbReference type="PROSITE" id="PS00624">
    <property type="entry name" value="GMC_OXRED_2"/>
    <property type="match status" value="1"/>
</dbReference>
<reference evidence="8" key="1">
    <citation type="submission" date="2018-05" db="EMBL/GenBank/DDBJ databases">
        <authorList>
            <person name="Lanie J.A."/>
            <person name="Ng W.-L."/>
            <person name="Kazmierczak K.M."/>
            <person name="Andrzejewski T.M."/>
            <person name="Davidsen T.M."/>
            <person name="Wayne K.J."/>
            <person name="Tettelin H."/>
            <person name="Glass J.I."/>
            <person name="Rusch D."/>
            <person name="Podicherti R."/>
            <person name="Tsui H.-C.T."/>
            <person name="Winkler M.E."/>
        </authorList>
    </citation>
    <scope>NUCLEOTIDE SEQUENCE</scope>
</reference>
<gene>
    <name evidence="8" type="ORF">METZ01_LOCUS217247</name>
</gene>
<evidence type="ECO:0000259" key="7">
    <source>
        <dbReference type="PROSITE" id="PS00624"/>
    </source>
</evidence>
<feature type="region of interest" description="Disordered" evidence="5">
    <location>
        <begin position="1"/>
        <end position="26"/>
    </location>
</feature>
<dbReference type="Pfam" id="PF00732">
    <property type="entry name" value="GMC_oxred_N"/>
    <property type="match status" value="1"/>
</dbReference>
<dbReference type="InterPro" id="IPR012132">
    <property type="entry name" value="GMC_OxRdtase"/>
</dbReference>
<evidence type="ECO:0000256" key="3">
    <source>
        <dbReference type="ARBA" id="ARBA00022630"/>
    </source>
</evidence>
<sequence length="470" mass="51541">MPQGLRSGRGGVNDESSDEHDWNYTAKGTDVSGPIILPRGRAVGGSSAINGQIFLRGVPEDYDSWAEAGLDQWSYQKLLSAFRRSENDLDFGGDFHGTNGPIGCLRPKRDAWLPAQTAFYKACRAAGFSDCPDHNLPDSTGVGPLAFNNVDNVRISTAVGYLTDTRHRLNMTIRAGCRVHRIIIENRRAVGVVAESGGEMFEVRAGEVIVSAGAVVSPQLLMLSGIGPAGHLEGHEIKVVADVPGVGRNLQDHPKVFVVWSTVPDFEYHLDRKRLQLALRYTASESHERNDMAVYMDSISTGRLDRGGDAKKPIGVEMNLVLHSADSRGEIRLNSTDVTDQPLIDFNYMAEPRDLVRMRDGVRKLVIIGERPEFRMIADEMIQPTADIVDIDQVLDEWIRREVVTGHHISSSNMMGVESNPSAVVDQYGVVRGVAGLRVIDASIMPTCVRANINATVIAMAERMAELIMN</sequence>
<evidence type="ECO:0000256" key="2">
    <source>
        <dbReference type="ARBA" id="ARBA00010790"/>
    </source>
</evidence>
<feature type="domain" description="Glucose-methanol-choline oxidoreductase N-terminal" evidence="7">
    <location>
        <begin position="213"/>
        <end position="227"/>
    </location>
</feature>
<dbReference type="PANTHER" id="PTHR11552">
    <property type="entry name" value="GLUCOSE-METHANOL-CHOLINE GMC OXIDOREDUCTASE"/>
    <property type="match status" value="1"/>
</dbReference>
<dbReference type="GO" id="GO:0008812">
    <property type="term" value="F:choline dehydrogenase activity"/>
    <property type="evidence" value="ECO:0007669"/>
    <property type="project" value="TreeGrafter"/>
</dbReference>
<feature type="domain" description="Glucose-methanol-choline oxidoreductase N-terminal" evidence="6">
    <location>
        <begin position="40"/>
        <end position="63"/>
    </location>
</feature>
<dbReference type="PIRSF" id="PIRSF000137">
    <property type="entry name" value="Alcohol_oxidase"/>
    <property type="match status" value="1"/>
</dbReference>
<dbReference type="Gene3D" id="3.50.50.60">
    <property type="entry name" value="FAD/NAD(P)-binding domain"/>
    <property type="match status" value="1"/>
</dbReference>
<dbReference type="EMBL" id="UINC01050890">
    <property type="protein sequence ID" value="SVB64393.1"/>
    <property type="molecule type" value="Genomic_DNA"/>
</dbReference>
<comment type="similarity">
    <text evidence="2">Belongs to the GMC oxidoreductase family.</text>
</comment>
<dbReference type="Gene3D" id="3.30.410.40">
    <property type="match status" value="1"/>
</dbReference>
<keyword evidence="4" id="KW-0274">FAD</keyword>
<dbReference type="InterPro" id="IPR000172">
    <property type="entry name" value="GMC_OxRdtase_N"/>
</dbReference>
<dbReference type="InterPro" id="IPR007867">
    <property type="entry name" value="GMC_OxRtase_C"/>
</dbReference>
<dbReference type="Pfam" id="PF05199">
    <property type="entry name" value="GMC_oxred_C"/>
    <property type="match status" value="1"/>
</dbReference>
<protein>
    <recommendedName>
        <fullName evidence="6 7">Glucose-methanol-choline oxidoreductase N-terminal domain-containing protein</fullName>
    </recommendedName>
</protein>
<organism evidence="8">
    <name type="scientific">marine metagenome</name>
    <dbReference type="NCBI Taxonomy" id="408172"/>
    <lineage>
        <taxon>unclassified sequences</taxon>
        <taxon>metagenomes</taxon>
        <taxon>ecological metagenomes</taxon>
    </lineage>
</organism>
<dbReference type="PROSITE" id="PS00623">
    <property type="entry name" value="GMC_OXRED_1"/>
    <property type="match status" value="1"/>
</dbReference>
<dbReference type="InterPro" id="IPR036188">
    <property type="entry name" value="FAD/NAD-bd_sf"/>
</dbReference>
<dbReference type="SUPFAM" id="SSF54373">
    <property type="entry name" value="FAD-linked reductases, C-terminal domain"/>
    <property type="match status" value="1"/>
</dbReference>
<proteinExistence type="inferred from homology"/>
<dbReference type="SUPFAM" id="SSF51905">
    <property type="entry name" value="FAD/NAD(P)-binding domain"/>
    <property type="match status" value="1"/>
</dbReference>
<comment type="cofactor">
    <cofactor evidence="1">
        <name>FAD</name>
        <dbReference type="ChEBI" id="CHEBI:57692"/>
    </cofactor>
</comment>
<dbReference type="PANTHER" id="PTHR11552:SF147">
    <property type="entry name" value="CHOLINE DEHYDROGENASE, MITOCHONDRIAL"/>
    <property type="match status" value="1"/>
</dbReference>
<name>A0A382FQ91_9ZZZZ</name>
<evidence type="ECO:0000256" key="5">
    <source>
        <dbReference type="SAM" id="MobiDB-lite"/>
    </source>
</evidence>
<dbReference type="GO" id="GO:0050660">
    <property type="term" value="F:flavin adenine dinucleotide binding"/>
    <property type="evidence" value="ECO:0007669"/>
    <property type="project" value="InterPro"/>
</dbReference>
<evidence type="ECO:0000259" key="6">
    <source>
        <dbReference type="PROSITE" id="PS00623"/>
    </source>
</evidence>
<dbReference type="GO" id="GO:0019285">
    <property type="term" value="P:glycine betaine biosynthetic process from choline"/>
    <property type="evidence" value="ECO:0007669"/>
    <property type="project" value="TreeGrafter"/>
</dbReference>
<evidence type="ECO:0000256" key="4">
    <source>
        <dbReference type="ARBA" id="ARBA00022827"/>
    </source>
</evidence>
<evidence type="ECO:0000313" key="8">
    <source>
        <dbReference type="EMBL" id="SVB64393.1"/>
    </source>
</evidence>